<evidence type="ECO:0008006" key="4">
    <source>
        <dbReference type="Google" id="ProtNLM"/>
    </source>
</evidence>
<dbReference type="EMBL" id="JAANIU010015049">
    <property type="protein sequence ID" value="KAG1529468.1"/>
    <property type="molecule type" value="Genomic_DNA"/>
</dbReference>
<gene>
    <name evidence="2" type="ORF">G6F50_017975</name>
</gene>
<evidence type="ECO:0000313" key="2">
    <source>
        <dbReference type="EMBL" id="KAG1529468.1"/>
    </source>
</evidence>
<feature type="chain" id="PRO_5040332289" description="F-box domain-containing protein" evidence="1">
    <location>
        <begin position="27"/>
        <end position="78"/>
    </location>
</feature>
<comment type="caution">
    <text evidence="2">The sequence shown here is derived from an EMBL/GenBank/DDBJ whole genome shotgun (WGS) entry which is preliminary data.</text>
</comment>
<sequence>MPELIAAMVALPEEVLLLACAATTAASMPSRIGIWSRWARSTPRSTCCWVTWAISCDSTAATSSSRSAVNTRPALTPM</sequence>
<dbReference type="Proteomes" id="UP000740926">
    <property type="component" value="Unassembled WGS sequence"/>
</dbReference>
<proteinExistence type="predicted"/>
<feature type="signal peptide" evidence="1">
    <location>
        <begin position="1"/>
        <end position="26"/>
    </location>
</feature>
<keyword evidence="3" id="KW-1185">Reference proteome</keyword>
<evidence type="ECO:0000256" key="1">
    <source>
        <dbReference type="SAM" id="SignalP"/>
    </source>
</evidence>
<name>A0A9P7C016_9FUNG</name>
<accession>A0A9P7C016</accession>
<keyword evidence="1" id="KW-0732">Signal</keyword>
<reference evidence="2 3" key="1">
    <citation type="journal article" date="2020" name="Microb. Genom.">
        <title>Genetic diversity of clinical and environmental Mucorales isolates obtained from an investigation of mucormycosis cases among solid organ transplant recipients.</title>
        <authorList>
            <person name="Nguyen M.H."/>
            <person name="Kaul D."/>
            <person name="Muto C."/>
            <person name="Cheng S.J."/>
            <person name="Richter R.A."/>
            <person name="Bruno V.M."/>
            <person name="Liu G."/>
            <person name="Beyhan S."/>
            <person name="Sundermann A.J."/>
            <person name="Mounaud S."/>
            <person name="Pasculle A.W."/>
            <person name="Nierman W.C."/>
            <person name="Driscoll E."/>
            <person name="Cumbie R."/>
            <person name="Clancy C.J."/>
            <person name="Dupont C.L."/>
        </authorList>
    </citation>
    <scope>NUCLEOTIDE SEQUENCE [LARGE SCALE GENOMIC DNA]</scope>
    <source>
        <strain evidence="2 3">GL24</strain>
    </source>
</reference>
<organism evidence="2 3">
    <name type="scientific">Rhizopus delemar</name>
    <dbReference type="NCBI Taxonomy" id="936053"/>
    <lineage>
        <taxon>Eukaryota</taxon>
        <taxon>Fungi</taxon>
        <taxon>Fungi incertae sedis</taxon>
        <taxon>Mucoromycota</taxon>
        <taxon>Mucoromycotina</taxon>
        <taxon>Mucoromycetes</taxon>
        <taxon>Mucorales</taxon>
        <taxon>Mucorineae</taxon>
        <taxon>Rhizopodaceae</taxon>
        <taxon>Rhizopus</taxon>
    </lineage>
</organism>
<protein>
    <recommendedName>
        <fullName evidence="4">F-box domain-containing protein</fullName>
    </recommendedName>
</protein>
<dbReference type="AlphaFoldDB" id="A0A9P7C016"/>
<evidence type="ECO:0000313" key="3">
    <source>
        <dbReference type="Proteomes" id="UP000740926"/>
    </source>
</evidence>